<comment type="subcellular location">
    <subcellularLocation>
        <location evidence="3">Cytoplasm</location>
    </subcellularLocation>
</comment>
<keyword evidence="5" id="KW-1185">Reference proteome</keyword>
<dbReference type="InterPro" id="IPR002669">
    <property type="entry name" value="UreD"/>
</dbReference>
<dbReference type="HAMAP" id="MF_01384">
    <property type="entry name" value="UreD"/>
    <property type="match status" value="1"/>
</dbReference>
<comment type="subunit">
    <text evidence="3">UreD, UreF and UreG form a complex that acts as a GTP-hydrolysis-dependent molecular chaperone, activating the urease apoprotein by helping to assemble the nickel containing metallocenter of UreC. The UreE protein probably delivers the nickel.</text>
</comment>
<dbReference type="PANTHER" id="PTHR33643">
    <property type="entry name" value="UREASE ACCESSORY PROTEIN D"/>
    <property type="match status" value="1"/>
</dbReference>
<dbReference type="EMBL" id="QBKP01000003">
    <property type="protein sequence ID" value="PTX51725.1"/>
    <property type="molecule type" value="Genomic_DNA"/>
</dbReference>
<dbReference type="Pfam" id="PF01774">
    <property type="entry name" value="UreD"/>
    <property type="match status" value="1"/>
</dbReference>
<dbReference type="GO" id="GO:0005737">
    <property type="term" value="C:cytoplasm"/>
    <property type="evidence" value="ECO:0007669"/>
    <property type="project" value="UniProtKB-SubCell"/>
</dbReference>
<gene>
    <name evidence="3" type="primary">ureD</name>
    <name evidence="4" type="ORF">C8N34_103227</name>
</gene>
<sequence>MADGGFQKIRMQRSQGEAALSFACRDGHPRLGLLRQRGSAKIMLPHVAGPVPEAVFLNTSGGLTGGDRLGFDLNLGAGVSLCATTQTAERAYASGGTAATVRICARLDSDAELAWLPQETILFEHSMLQRETTVHLTGSARLLLAESVILGRHAMGEAPLHAQLTDRRRILRDGRPVWAETTRIDSRVLAEAATPALLGDARAFAVLALIAPGAEAALPRLRAELCEPGVEAAASGWNGRCIARLRARDGWPLKRQLARAIRALRPGPLPRVWQMNGDIA</sequence>
<dbReference type="Proteomes" id="UP000244224">
    <property type="component" value="Unassembled WGS sequence"/>
</dbReference>
<evidence type="ECO:0000256" key="3">
    <source>
        <dbReference type="HAMAP-Rule" id="MF_01384"/>
    </source>
</evidence>
<accession>A0A2T6B6Q3</accession>
<dbReference type="PANTHER" id="PTHR33643:SF1">
    <property type="entry name" value="UREASE ACCESSORY PROTEIN D"/>
    <property type="match status" value="1"/>
</dbReference>
<keyword evidence="3" id="KW-0963">Cytoplasm</keyword>
<dbReference type="RefSeq" id="WP_108128236.1">
    <property type="nucleotide sequence ID" value="NZ_QBKP01000003.1"/>
</dbReference>
<dbReference type="GO" id="GO:0016151">
    <property type="term" value="F:nickel cation binding"/>
    <property type="evidence" value="ECO:0007669"/>
    <property type="project" value="UniProtKB-UniRule"/>
</dbReference>
<dbReference type="OrthoDB" id="9798842at2"/>
<keyword evidence="2 3" id="KW-0143">Chaperone</keyword>
<evidence type="ECO:0000256" key="1">
    <source>
        <dbReference type="ARBA" id="ARBA00007177"/>
    </source>
</evidence>
<comment type="function">
    <text evidence="3">Required for maturation of urease via the functional incorporation of the urease nickel metallocenter.</text>
</comment>
<keyword evidence="3" id="KW-0996">Nickel insertion</keyword>
<comment type="caution">
    <text evidence="4">The sequence shown here is derived from an EMBL/GenBank/DDBJ whole genome shotgun (WGS) entry which is preliminary data.</text>
</comment>
<dbReference type="AlphaFoldDB" id="A0A2T6B6Q3"/>
<evidence type="ECO:0000256" key="2">
    <source>
        <dbReference type="ARBA" id="ARBA00023186"/>
    </source>
</evidence>
<evidence type="ECO:0000313" key="5">
    <source>
        <dbReference type="Proteomes" id="UP000244224"/>
    </source>
</evidence>
<reference evidence="4 5" key="1">
    <citation type="submission" date="2018-04" db="EMBL/GenBank/DDBJ databases">
        <title>Genomic Encyclopedia of Archaeal and Bacterial Type Strains, Phase II (KMG-II): from individual species to whole genera.</title>
        <authorList>
            <person name="Goeker M."/>
        </authorList>
    </citation>
    <scope>NUCLEOTIDE SEQUENCE [LARGE SCALE GENOMIC DNA]</scope>
    <source>
        <strain evidence="4 5">DSM 21823</strain>
    </source>
</reference>
<name>A0A2T6B6Q3_9RHOB</name>
<comment type="similarity">
    <text evidence="1 3">Belongs to the UreD family.</text>
</comment>
<organism evidence="4 5">
    <name type="scientific">Gemmobacter caeni</name>
    <dbReference type="NCBI Taxonomy" id="589035"/>
    <lineage>
        <taxon>Bacteria</taxon>
        <taxon>Pseudomonadati</taxon>
        <taxon>Pseudomonadota</taxon>
        <taxon>Alphaproteobacteria</taxon>
        <taxon>Rhodobacterales</taxon>
        <taxon>Paracoccaceae</taxon>
        <taxon>Gemmobacter</taxon>
    </lineage>
</organism>
<proteinExistence type="inferred from homology"/>
<evidence type="ECO:0000313" key="4">
    <source>
        <dbReference type="EMBL" id="PTX51725.1"/>
    </source>
</evidence>
<protein>
    <recommendedName>
        <fullName evidence="3">Urease accessory protein UreD</fullName>
    </recommendedName>
</protein>